<evidence type="ECO:0000313" key="2">
    <source>
        <dbReference type="EMBL" id="VDO13431.1"/>
    </source>
</evidence>
<name>A0A0R3TXI4_RODNA</name>
<evidence type="ECO:0000256" key="1">
    <source>
        <dbReference type="SAM" id="MobiDB-lite"/>
    </source>
</evidence>
<accession>A0A0R3TXI4</accession>
<reference evidence="2 3" key="2">
    <citation type="submission" date="2018-11" db="EMBL/GenBank/DDBJ databases">
        <authorList>
            <consortium name="Pathogen Informatics"/>
        </authorList>
    </citation>
    <scope>NUCLEOTIDE SEQUENCE [LARGE SCALE GENOMIC DNA]</scope>
</reference>
<protein>
    <submittedName>
        <fullName evidence="4">MKLP1_Arf_bdg domain-containing protein</fullName>
    </submittedName>
</protein>
<keyword evidence="3" id="KW-1185">Reference proteome</keyword>
<feature type="region of interest" description="Disordered" evidence="1">
    <location>
        <begin position="30"/>
        <end position="62"/>
    </location>
</feature>
<evidence type="ECO:0000313" key="3">
    <source>
        <dbReference type="Proteomes" id="UP000278807"/>
    </source>
</evidence>
<evidence type="ECO:0000313" key="4">
    <source>
        <dbReference type="WBParaSite" id="HNAJ_0001257901-mRNA-1"/>
    </source>
</evidence>
<organism evidence="4">
    <name type="scientific">Rodentolepis nana</name>
    <name type="common">Dwarf tapeworm</name>
    <name type="synonym">Hymenolepis nana</name>
    <dbReference type="NCBI Taxonomy" id="102285"/>
    <lineage>
        <taxon>Eukaryota</taxon>
        <taxon>Metazoa</taxon>
        <taxon>Spiralia</taxon>
        <taxon>Lophotrochozoa</taxon>
        <taxon>Platyhelminthes</taxon>
        <taxon>Cestoda</taxon>
        <taxon>Eucestoda</taxon>
        <taxon>Cyclophyllidea</taxon>
        <taxon>Hymenolepididae</taxon>
        <taxon>Rodentolepis</taxon>
    </lineage>
</organism>
<dbReference type="EMBL" id="UZAE01014432">
    <property type="protein sequence ID" value="VDO13431.1"/>
    <property type="molecule type" value="Genomic_DNA"/>
</dbReference>
<reference evidence="4" key="1">
    <citation type="submission" date="2017-02" db="UniProtKB">
        <authorList>
            <consortium name="WormBaseParasite"/>
        </authorList>
    </citation>
    <scope>IDENTIFICATION</scope>
</reference>
<dbReference type="Proteomes" id="UP000278807">
    <property type="component" value="Unassembled WGS sequence"/>
</dbReference>
<sequence>MKALIKREPADVFPHNEGLDQKRISDLKMQRTQSSNKGEIVDYQRTQSSNKGETVDSGNKGETVVCGTLRHSQLAKNRSRC</sequence>
<dbReference type="AlphaFoldDB" id="A0A0R3TXI4"/>
<proteinExistence type="predicted"/>
<gene>
    <name evidence="2" type="ORF">HNAJ_LOCUS12557</name>
</gene>
<dbReference type="WBParaSite" id="HNAJ_0001257901-mRNA-1">
    <property type="protein sequence ID" value="HNAJ_0001257901-mRNA-1"/>
    <property type="gene ID" value="HNAJ_0001257901"/>
</dbReference>